<name>A0A1T5MAB2_9BACT</name>
<evidence type="ECO:0000313" key="2">
    <source>
        <dbReference type="EMBL" id="SKC85187.1"/>
    </source>
</evidence>
<keyword evidence="3" id="KW-1185">Reference proteome</keyword>
<evidence type="ECO:0000313" key="3">
    <source>
        <dbReference type="Proteomes" id="UP000190961"/>
    </source>
</evidence>
<proteinExistence type="predicted"/>
<feature type="signal peptide" evidence="1">
    <location>
        <begin position="1"/>
        <end position="19"/>
    </location>
</feature>
<dbReference type="Proteomes" id="UP000190961">
    <property type="component" value="Unassembled WGS sequence"/>
</dbReference>
<dbReference type="EMBL" id="FUZU01000004">
    <property type="protein sequence ID" value="SKC85187.1"/>
    <property type="molecule type" value="Genomic_DNA"/>
</dbReference>
<protein>
    <recommendedName>
        <fullName evidence="4">GLPGLI family protein</fullName>
    </recommendedName>
</protein>
<feature type="chain" id="PRO_5010574702" description="GLPGLI family protein" evidence="1">
    <location>
        <begin position="20"/>
        <end position="199"/>
    </location>
</feature>
<evidence type="ECO:0008006" key="4">
    <source>
        <dbReference type="Google" id="ProtNLM"/>
    </source>
</evidence>
<evidence type="ECO:0000256" key="1">
    <source>
        <dbReference type="SAM" id="SignalP"/>
    </source>
</evidence>
<keyword evidence="1" id="KW-0732">Signal</keyword>
<sequence>MKIFMLLLVMVGFTPYCFSQYVRTPNTYSINTSHGTIQQTYYTPAPSTPGGYMKLTKKYEFTVILNNDSTVDVRGKIDVLDSVHSLVIKNGKSKRVIKPQDTKGIYRYSLVDGHKIAGVPTDSCWLFMVEDGRIKMYAKLPFEGARAIVAIQRGERGTIVPLTRENLLVITGEDPRLMPFIQNKEYVKAIWKYNSIDFM</sequence>
<reference evidence="2 3" key="1">
    <citation type="submission" date="2017-02" db="EMBL/GenBank/DDBJ databases">
        <authorList>
            <person name="Peterson S.W."/>
        </authorList>
    </citation>
    <scope>NUCLEOTIDE SEQUENCE [LARGE SCALE GENOMIC DNA]</scope>
    <source>
        <strain evidence="2 3">DSM 25262</strain>
    </source>
</reference>
<dbReference type="AlphaFoldDB" id="A0A1T5MAB2"/>
<gene>
    <name evidence="2" type="ORF">SAMN05660236_4853</name>
</gene>
<organism evidence="2 3">
    <name type="scientific">Ohtaekwangia koreensis</name>
    <dbReference type="NCBI Taxonomy" id="688867"/>
    <lineage>
        <taxon>Bacteria</taxon>
        <taxon>Pseudomonadati</taxon>
        <taxon>Bacteroidota</taxon>
        <taxon>Cytophagia</taxon>
        <taxon>Cytophagales</taxon>
        <taxon>Fulvivirgaceae</taxon>
        <taxon>Ohtaekwangia</taxon>
    </lineage>
</organism>
<accession>A0A1T5MAB2</accession>